<reference evidence="2 3" key="1">
    <citation type="submission" date="2017-09" db="EMBL/GenBank/DDBJ databases">
        <title>WGS assembly of Aquilegia coerulea Goldsmith.</title>
        <authorList>
            <person name="Hodges S."/>
            <person name="Kramer E."/>
            <person name="Nordborg M."/>
            <person name="Tomkins J."/>
            <person name="Borevitz J."/>
            <person name="Derieg N."/>
            <person name="Yan J."/>
            <person name="Mihaltcheva S."/>
            <person name="Hayes R.D."/>
            <person name="Rokhsar D."/>
        </authorList>
    </citation>
    <scope>NUCLEOTIDE SEQUENCE [LARGE SCALE GENOMIC DNA]</scope>
    <source>
        <strain evidence="3">cv. Goldsmith</strain>
    </source>
</reference>
<evidence type="ECO:0000256" key="1">
    <source>
        <dbReference type="SAM" id="SignalP"/>
    </source>
</evidence>
<feature type="chain" id="PRO_5013734180" description="Secreted protein" evidence="1">
    <location>
        <begin position="16"/>
        <end position="71"/>
    </location>
</feature>
<dbReference type="EMBL" id="KZ305062">
    <property type="protein sequence ID" value="PIA32139.1"/>
    <property type="molecule type" value="Genomic_DNA"/>
</dbReference>
<dbReference type="Proteomes" id="UP000230069">
    <property type="component" value="Unassembled WGS sequence"/>
</dbReference>
<evidence type="ECO:0000313" key="2">
    <source>
        <dbReference type="EMBL" id="PIA32139.1"/>
    </source>
</evidence>
<dbReference type="AlphaFoldDB" id="A0A2G5CLK0"/>
<keyword evidence="3" id="KW-1185">Reference proteome</keyword>
<keyword evidence="1" id="KW-0732">Signal</keyword>
<feature type="signal peptide" evidence="1">
    <location>
        <begin position="1"/>
        <end position="15"/>
    </location>
</feature>
<sequence>MIIWLFPLLNSRTAAVVIHTFIPYYPTFPRLIEDCPDSFTCLRMSLGVFLTWNEASRFMMIVVQGFQHVLV</sequence>
<name>A0A2G5CLK0_AQUCA</name>
<evidence type="ECO:0000313" key="3">
    <source>
        <dbReference type="Proteomes" id="UP000230069"/>
    </source>
</evidence>
<evidence type="ECO:0008006" key="4">
    <source>
        <dbReference type="Google" id="ProtNLM"/>
    </source>
</evidence>
<proteinExistence type="predicted"/>
<protein>
    <recommendedName>
        <fullName evidence="4">Secreted protein</fullName>
    </recommendedName>
</protein>
<gene>
    <name evidence="2" type="ORF">AQUCO_04500026v1</name>
</gene>
<accession>A0A2G5CLK0</accession>
<dbReference type="InParanoid" id="A0A2G5CLK0"/>
<organism evidence="2 3">
    <name type="scientific">Aquilegia coerulea</name>
    <name type="common">Rocky mountain columbine</name>
    <dbReference type="NCBI Taxonomy" id="218851"/>
    <lineage>
        <taxon>Eukaryota</taxon>
        <taxon>Viridiplantae</taxon>
        <taxon>Streptophyta</taxon>
        <taxon>Embryophyta</taxon>
        <taxon>Tracheophyta</taxon>
        <taxon>Spermatophyta</taxon>
        <taxon>Magnoliopsida</taxon>
        <taxon>Ranunculales</taxon>
        <taxon>Ranunculaceae</taxon>
        <taxon>Thalictroideae</taxon>
        <taxon>Aquilegia</taxon>
    </lineage>
</organism>